<dbReference type="InterPro" id="IPR051561">
    <property type="entry name" value="FRAS1_ECM"/>
</dbReference>
<accession>A0A9D3NIC3</accession>
<proteinExistence type="predicted"/>
<dbReference type="Proteomes" id="UP000824219">
    <property type="component" value="Linkage Group LG15"/>
</dbReference>
<keyword evidence="2" id="KW-0677">Repeat</keyword>
<keyword evidence="6" id="KW-1185">Reference proteome</keyword>
<dbReference type="GO" id="GO:0007154">
    <property type="term" value="P:cell communication"/>
    <property type="evidence" value="ECO:0007669"/>
    <property type="project" value="InterPro"/>
</dbReference>
<evidence type="ECO:0000256" key="2">
    <source>
        <dbReference type="ARBA" id="ARBA00022737"/>
    </source>
</evidence>
<evidence type="ECO:0000256" key="3">
    <source>
        <dbReference type="ARBA" id="ARBA00022837"/>
    </source>
</evidence>
<dbReference type="PANTHER" id="PTHR45739:SF8">
    <property type="entry name" value="FRAS1-RELATED EXTRACELLULAR MATRIX PROTEIN 1"/>
    <property type="match status" value="1"/>
</dbReference>
<dbReference type="SUPFAM" id="SSF141072">
    <property type="entry name" value="CalX-like"/>
    <property type="match status" value="1"/>
</dbReference>
<reference evidence="5 6" key="1">
    <citation type="submission" date="2021-06" db="EMBL/GenBank/DDBJ databases">
        <title>Chromosome-level genome assembly of the red-tail catfish (Hemibagrus wyckioides).</title>
        <authorList>
            <person name="Shao F."/>
        </authorList>
    </citation>
    <scope>NUCLEOTIDE SEQUENCE [LARGE SCALE GENOMIC DNA]</scope>
    <source>
        <strain evidence="5">EC202008001</strain>
        <tissue evidence="5">Blood</tissue>
    </source>
</reference>
<evidence type="ECO:0000256" key="1">
    <source>
        <dbReference type="ARBA" id="ARBA00022729"/>
    </source>
</evidence>
<dbReference type="InterPro" id="IPR003644">
    <property type="entry name" value="Calx_beta"/>
</dbReference>
<dbReference type="OrthoDB" id="430044at2759"/>
<dbReference type="GO" id="GO:0009653">
    <property type="term" value="P:anatomical structure morphogenesis"/>
    <property type="evidence" value="ECO:0007669"/>
    <property type="project" value="TreeGrafter"/>
</dbReference>
<keyword evidence="1" id="KW-0732">Signal</keyword>
<dbReference type="AlphaFoldDB" id="A0A9D3NIC3"/>
<dbReference type="EMBL" id="JAHKSW010000015">
    <property type="protein sequence ID" value="KAG7323453.1"/>
    <property type="molecule type" value="Genomic_DNA"/>
</dbReference>
<feature type="domain" description="Calx-beta" evidence="4">
    <location>
        <begin position="39"/>
        <end position="86"/>
    </location>
</feature>
<name>A0A9D3NIC3_9TELE</name>
<evidence type="ECO:0000259" key="4">
    <source>
        <dbReference type="Pfam" id="PF03160"/>
    </source>
</evidence>
<dbReference type="Gene3D" id="2.60.40.2030">
    <property type="match status" value="1"/>
</dbReference>
<dbReference type="InterPro" id="IPR038081">
    <property type="entry name" value="CalX-like_sf"/>
</dbReference>
<dbReference type="Pfam" id="PF03160">
    <property type="entry name" value="Calx-beta"/>
    <property type="match status" value="1"/>
</dbReference>
<keyword evidence="3" id="KW-0106">Calcium</keyword>
<evidence type="ECO:0000313" key="6">
    <source>
        <dbReference type="Proteomes" id="UP000824219"/>
    </source>
</evidence>
<dbReference type="PANTHER" id="PTHR45739">
    <property type="entry name" value="MATRIX PROTEIN, PUTATIVE-RELATED"/>
    <property type="match status" value="1"/>
</dbReference>
<dbReference type="GO" id="GO:0016020">
    <property type="term" value="C:membrane"/>
    <property type="evidence" value="ECO:0007669"/>
    <property type="project" value="InterPro"/>
</dbReference>
<comment type="caution">
    <text evidence="5">The sequence shown here is derived from an EMBL/GenBank/DDBJ whole genome shotgun (WGS) entry which is preliminary data.</text>
</comment>
<evidence type="ECO:0000313" key="5">
    <source>
        <dbReference type="EMBL" id="KAG7323453.1"/>
    </source>
</evidence>
<sequence>MMEVSQFVMTAITTDMLAAEDLESNVDDLVFKVVSPTEQEPSMFFTKSVYAVEESAGVMEVQVCRRGSDLSHPTTVTLTSQSAQGEGEQKCEVTIVDDSEYEEEEELRLVLRISSSQSAARISLGKQREALIRISDQKDSSLYPTSMSINDEGQLLVNFRTEAHFREQFILSHLGSSLQSGVRCVEQPELSFFLSLISTKSSFKHPTQTWSFTSEFEITQAPIL</sequence>
<protein>
    <recommendedName>
        <fullName evidence="4">Calx-beta domain-containing protein</fullName>
    </recommendedName>
</protein>
<organism evidence="5 6">
    <name type="scientific">Hemibagrus wyckioides</name>
    <dbReference type="NCBI Taxonomy" id="337641"/>
    <lineage>
        <taxon>Eukaryota</taxon>
        <taxon>Metazoa</taxon>
        <taxon>Chordata</taxon>
        <taxon>Craniata</taxon>
        <taxon>Vertebrata</taxon>
        <taxon>Euteleostomi</taxon>
        <taxon>Actinopterygii</taxon>
        <taxon>Neopterygii</taxon>
        <taxon>Teleostei</taxon>
        <taxon>Ostariophysi</taxon>
        <taxon>Siluriformes</taxon>
        <taxon>Bagridae</taxon>
        <taxon>Hemibagrus</taxon>
    </lineage>
</organism>
<gene>
    <name evidence="5" type="ORF">KOW79_013155</name>
</gene>